<evidence type="ECO:0000256" key="2">
    <source>
        <dbReference type="ARBA" id="ARBA00022448"/>
    </source>
</evidence>
<dbReference type="Pfam" id="PF00664">
    <property type="entry name" value="ABC_membrane"/>
    <property type="match status" value="1"/>
</dbReference>
<feature type="transmembrane region" description="Helical" evidence="9">
    <location>
        <begin position="61"/>
        <end position="78"/>
    </location>
</feature>
<comment type="subcellular location">
    <subcellularLocation>
        <location evidence="1">Cell membrane</location>
        <topology evidence="1">Multi-pass membrane protein</topology>
    </subcellularLocation>
</comment>
<keyword evidence="6 12" id="KW-0067">ATP-binding</keyword>
<dbReference type="InterPro" id="IPR017871">
    <property type="entry name" value="ABC_transporter-like_CS"/>
</dbReference>
<evidence type="ECO:0000313" key="12">
    <source>
        <dbReference type="EMBL" id="MBC8544867.1"/>
    </source>
</evidence>
<dbReference type="Proteomes" id="UP000657006">
    <property type="component" value="Unassembled WGS sequence"/>
</dbReference>
<evidence type="ECO:0000259" key="11">
    <source>
        <dbReference type="PROSITE" id="PS50929"/>
    </source>
</evidence>
<dbReference type="AlphaFoldDB" id="A0A926DWC9"/>
<organism evidence="12 13">
    <name type="scientific">Bianquea renquensis</name>
    <dbReference type="NCBI Taxonomy" id="2763661"/>
    <lineage>
        <taxon>Bacteria</taxon>
        <taxon>Bacillati</taxon>
        <taxon>Bacillota</taxon>
        <taxon>Clostridia</taxon>
        <taxon>Eubacteriales</taxon>
        <taxon>Bianqueaceae</taxon>
        <taxon>Bianquea</taxon>
    </lineage>
</organism>
<dbReference type="InterPro" id="IPR011527">
    <property type="entry name" value="ABC1_TM_dom"/>
</dbReference>
<dbReference type="GO" id="GO:0016887">
    <property type="term" value="F:ATP hydrolysis activity"/>
    <property type="evidence" value="ECO:0007669"/>
    <property type="project" value="InterPro"/>
</dbReference>
<keyword evidence="4 9" id="KW-0812">Transmembrane</keyword>
<dbReference type="Gene3D" id="3.40.50.300">
    <property type="entry name" value="P-loop containing nucleotide triphosphate hydrolases"/>
    <property type="match status" value="1"/>
</dbReference>
<dbReference type="GO" id="GO:0140359">
    <property type="term" value="F:ABC-type transporter activity"/>
    <property type="evidence" value="ECO:0007669"/>
    <property type="project" value="InterPro"/>
</dbReference>
<dbReference type="SMART" id="SM00382">
    <property type="entry name" value="AAA"/>
    <property type="match status" value="1"/>
</dbReference>
<dbReference type="EMBL" id="JACRSQ010000034">
    <property type="protein sequence ID" value="MBC8544867.1"/>
    <property type="molecule type" value="Genomic_DNA"/>
</dbReference>
<proteinExistence type="predicted"/>
<evidence type="ECO:0000256" key="8">
    <source>
        <dbReference type="ARBA" id="ARBA00023136"/>
    </source>
</evidence>
<dbReference type="RefSeq" id="WP_177713939.1">
    <property type="nucleotide sequence ID" value="NZ_JACRSQ010000034.1"/>
</dbReference>
<feature type="transmembrane region" description="Helical" evidence="9">
    <location>
        <begin position="23"/>
        <end position="49"/>
    </location>
</feature>
<dbReference type="Pfam" id="PF00005">
    <property type="entry name" value="ABC_tran"/>
    <property type="match status" value="1"/>
</dbReference>
<accession>A0A926DWC9</accession>
<protein>
    <submittedName>
        <fullName evidence="12">ABC transporter ATP-binding protein</fullName>
    </submittedName>
</protein>
<dbReference type="InterPro" id="IPR003439">
    <property type="entry name" value="ABC_transporter-like_ATP-bd"/>
</dbReference>
<keyword evidence="3" id="KW-1003">Cell membrane</keyword>
<dbReference type="InterPro" id="IPR039421">
    <property type="entry name" value="Type_1_exporter"/>
</dbReference>
<dbReference type="PANTHER" id="PTHR24221">
    <property type="entry name" value="ATP-BINDING CASSETTE SUB-FAMILY B"/>
    <property type="match status" value="1"/>
</dbReference>
<comment type="caution">
    <text evidence="12">The sequence shown here is derived from an EMBL/GenBank/DDBJ whole genome shotgun (WGS) entry which is preliminary data.</text>
</comment>
<reference evidence="12" key="1">
    <citation type="submission" date="2020-08" db="EMBL/GenBank/DDBJ databases">
        <title>Genome public.</title>
        <authorList>
            <person name="Liu C."/>
            <person name="Sun Q."/>
        </authorList>
    </citation>
    <scope>NUCLEOTIDE SEQUENCE</scope>
    <source>
        <strain evidence="12">NSJ-32</strain>
    </source>
</reference>
<dbReference type="InterPro" id="IPR003593">
    <property type="entry name" value="AAA+_ATPase"/>
</dbReference>
<dbReference type="CDD" id="cd07346">
    <property type="entry name" value="ABC_6TM_exporters"/>
    <property type="match status" value="1"/>
</dbReference>
<keyword evidence="8 9" id="KW-0472">Membrane</keyword>
<dbReference type="SUPFAM" id="SSF52540">
    <property type="entry name" value="P-loop containing nucleoside triphosphate hydrolases"/>
    <property type="match status" value="1"/>
</dbReference>
<evidence type="ECO:0000256" key="5">
    <source>
        <dbReference type="ARBA" id="ARBA00022741"/>
    </source>
</evidence>
<dbReference type="GO" id="GO:0034040">
    <property type="term" value="F:ATPase-coupled lipid transmembrane transporter activity"/>
    <property type="evidence" value="ECO:0007669"/>
    <property type="project" value="TreeGrafter"/>
</dbReference>
<dbReference type="PANTHER" id="PTHR24221:SF397">
    <property type="entry name" value="ABC TRANSPORTER, ATP-BINDING TRANSMEMBRANE PROTEIN"/>
    <property type="match status" value="1"/>
</dbReference>
<keyword evidence="7 9" id="KW-1133">Transmembrane helix</keyword>
<evidence type="ECO:0000313" key="13">
    <source>
        <dbReference type="Proteomes" id="UP000657006"/>
    </source>
</evidence>
<dbReference type="GO" id="GO:0005886">
    <property type="term" value="C:plasma membrane"/>
    <property type="evidence" value="ECO:0007669"/>
    <property type="project" value="UniProtKB-SubCell"/>
</dbReference>
<dbReference type="Gene3D" id="1.20.1560.10">
    <property type="entry name" value="ABC transporter type 1, transmembrane domain"/>
    <property type="match status" value="1"/>
</dbReference>
<feature type="domain" description="ABC transmembrane type-1" evidence="11">
    <location>
        <begin position="24"/>
        <end position="307"/>
    </location>
</feature>
<evidence type="ECO:0000256" key="4">
    <source>
        <dbReference type="ARBA" id="ARBA00022692"/>
    </source>
</evidence>
<feature type="transmembrane region" description="Helical" evidence="9">
    <location>
        <begin position="276"/>
        <end position="296"/>
    </location>
</feature>
<keyword evidence="13" id="KW-1185">Reference proteome</keyword>
<dbReference type="SUPFAM" id="SSF90123">
    <property type="entry name" value="ABC transporter transmembrane region"/>
    <property type="match status" value="1"/>
</dbReference>
<dbReference type="GO" id="GO:0005524">
    <property type="term" value="F:ATP binding"/>
    <property type="evidence" value="ECO:0007669"/>
    <property type="project" value="UniProtKB-KW"/>
</dbReference>
<dbReference type="PROSITE" id="PS00211">
    <property type="entry name" value="ABC_TRANSPORTER_1"/>
    <property type="match status" value="1"/>
</dbReference>
<evidence type="ECO:0000256" key="6">
    <source>
        <dbReference type="ARBA" id="ARBA00022840"/>
    </source>
</evidence>
<name>A0A926DWC9_9FIRM</name>
<gene>
    <name evidence="12" type="ORF">H8730_15065</name>
</gene>
<sequence>MEQTKNNTFSWILRFAAQCRRKMIASVLLAVLGSICGVIPYLSVSQIVIQICRQDYKLTPIAFWAAIALVGYLGNTWFETISTILSHGSAFTILKNIRTELTGKLSRVPMGYILDTPSGKFKTLLVDTVEKLELPLAHMIPELTANILIPVLMLVYLFVLDWRIALISLVTIPVGLMCYMGMMTDYEKRYSRVLTAEKNMDAAIVEYINGIEVIKAFNQSAASYGKYAAAVKENESAKATWFRQTNSFYVAGISIMPSCLLGVLPLGAYLYLRGSITASVLITCIILALGLVKPLIQALQYTDSLAMVDSTVKEITRLLEAVELNRPIQPVQLENHHISFQNVCFGYGDTEVLHKVSFDAVPGGITAIVGPSGSGKSTVARLIASFWEADSGAVKIGGIDVRNLPLSQVMDTVAYVSQDNFLFHMTIKENIRLGKSGATDEEVIAAAKQASCHDFISALPHGYDTLVGDGGGSLSGGERQRIAIARAILKNSPVVVLDEATAFTDPENEAVIQASINKLVQGKTLIVIAHRLSTIIEAEKILVMNQGQIEAQGTHRELLQSSELYRELWEAHISAKDTGEEAYA</sequence>
<feature type="transmembrane region" description="Helical" evidence="9">
    <location>
        <begin position="164"/>
        <end position="182"/>
    </location>
</feature>
<feature type="transmembrane region" description="Helical" evidence="9">
    <location>
        <begin position="248"/>
        <end position="270"/>
    </location>
</feature>
<evidence type="ECO:0000256" key="3">
    <source>
        <dbReference type="ARBA" id="ARBA00022475"/>
    </source>
</evidence>
<evidence type="ECO:0000256" key="9">
    <source>
        <dbReference type="SAM" id="Phobius"/>
    </source>
</evidence>
<dbReference type="PROSITE" id="PS50929">
    <property type="entry name" value="ABC_TM1F"/>
    <property type="match status" value="1"/>
</dbReference>
<dbReference type="FunFam" id="3.40.50.300:FF:000221">
    <property type="entry name" value="Multidrug ABC transporter ATP-binding protein"/>
    <property type="match status" value="1"/>
</dbReference>
<dbReference type="PROSITE" id="PS50893">
    <property type="entry name" value="ABC_TRANSPORTER_2"/>
    <property type="match status" value="1"/>
</dbReference>
<keyword evidence="2" id="KW-0813">Transport</keyword>
<dbReference type="InterPro" id="IPR036640">
    <property type="entry name" value="ABC1_TM_sf"/>
</dbReference>
<keyword evidence="5" id="KW-0547">Nucleotide-binding</keyword>
<feature type="domain" description="ABC transporter" evidence="10">
    <location>
        <begin position="338"/>
        <end position="571"/>
    </location>
</feature>
<evidence type="ECO:0000256" key="1">
    <source>
        <dbReference type="ARBA" id="ARBA00004651"/>
    </source>
</evidence>
<evidence type="ECO:0000256" key="7">
    <source>
        <dbReference type="ARBA" id="ARBA00022989"/>
    </source>
</evidence>
<dbReference type="InterPro" id="IPR027417">
    <property type="entry name" value="P-loop_NTPase"/>
</dbReference>
<evidence type="ECO:0000259" key="10">
    <source>
        <dbReference type="PROSITE" id="PS50893"/>
    </source>
</evidence>
<feature type="transmembrane region" description="Helical" evidence="9">
    <location>
        <begin position="140"/>
        <end position="158"/>
    </location>
</feature>